<evidence type="ECO:0000259" key="2">
    <source>
        <dbReference type="Pfam" id="PF04892"/>
    </source>
</evidence>
<keyword evidence="1" id="KW-1133">Transmembrane helix</keyword>
<feature type="transmembrane region" description="Helical" evidence="1">
    <location>
        <begin position="21"/>
        <end position="38"/>
    </location>
</feature>
<evidence type="ECO:0000256" key="1">
    <source>
        <dbReference type="SAM" id="Phobius"/>
    </source>
</evidence>
<dbReference type="AlphaFoldDB" id="A0A5C6D392"/>
<dbReference type="OrthoDB" id="288647at2"/>
<proteinExistence type="predicted"/>
<keyword evidence="1" id="KW-0472">Membrane</keyword>
<evidence type="ECO:0000313" key="4">
    <source>
        <dbReference type="Proteomes" id="UP000318437"/>
    </source>
</evidence>
<keyword evidence="4" id="KW-1185">Reference proteome</keyword>
<dbReference type="Pfam" id="PF04892">
    <property type="entry name" value="VanZ"/>
    <property type="match status" value="1"/>
</dbReference>
<feature type="domain" description="VanZ-like" evidence="2">
    <location>
        <begin position="47"/>
        <end position="126"/>
    </location>
</feature>
<sequence length="144" mass="16255">MSQRVTTTMNRIQWAATLARRATLLCLVVMFIGTHIPSDAVHTFHYSDKWIHFLAYATLTFGILASWELSTGPLQPVHYFVVWLGATLYGAIDELTQIPVGRTCDGLDWLCDVLGIIVGLTLFRCLRPLLYRFLLRNSGSRPLS</sequence>
<organism evidence="3 4">
    <name type="scientific">Bythopirellula polymerisocia</name>
    <dbReference type="NCBI Taxonomy" id="2528003"/>
    <lineage>
        <taxon>Bacteria</taxon>
        <taxon>Pseudomonadati</taxon>
        <taxon>Planctomycetota</taxon>
        <taxon>Planctomycetia</taxon>
        <taxon>Pirellulales</taxon>
        <taxon>Lacipirellulaceae</taxon>
        <taxon>Bythopirellula</taxon>
    </lineage>
</organism>
<feature type="transmembrane region" description="Helical" evidence="1">
    <location>
        <begin position="50"/>
        <end position="69"/>
    </location>
</feature>
<gene>
    <name evidence="3" type="ORF">Pla144_04650</name>
</gene>
<dbReference type="InterPro" id="IPR006976">
    <property type="entry name" value="VanZ-like"/>
</dbReference>
<evidence type="ECO:0000313" key="3">
    <source>
        <dbReference type="EMBL" id="TWU29686.1"/>
    </source>
</evidence>
<dbReference type="EMBL" id="SJPS01000001">
    <property type="protein sequence ID" value="TWU29686.1"/>
    <property type="molecule type" value="Genomic_DNA"/>
</dbReference>
<keyword evidence="1" id="KW-0812">Transmembrane</keyword>
<reference evidence="3 4" key="1">
    <citation type="submission" date="2019-02" db="EMBL/GenBank/DDBJ databases">
        <title>Deep-cultivation of Planctomycetes and their phenomic and genomic characterization uncovers novel biology.</title>
        <authorList>
            <person name="Wiegand S."/>
            <person name="Jogler M."/>
            <person name="Boedeker C."/>
            <person name="Pinto D."/>
            <person name="Vollmers J."/>
            <person name="Rivas-Marin E."/>
            <person name="Kohn T."/>
            <person name="Peeters S.H."/>
            <person name="Heuer A."/>
            <person name="Rast P."/>
            <person name="Oberbeckmann S."/>
            <person name="Bunk B."/>
            <person name="Jeske O."/>
            <person name="Meyerdierks A."/>
            <person name="Storesund J.E."/>
            <person name="Kallscheuer N."/>
            <person name="Luecker S."/>
            <person name="Lage O.M."/>
            <person name="Pohl T."/>
            <person name="Merkel B.J."/>
            <person name="Hornburger P."/>
            <person name="Mueller R.-W."/>
            <person name="Bruemmer F."/>
            <person name="Labrenz M."/>
            <person name="Spormann A.M."/>
            <person name="Op Den Camp H."/>
            <person name="Overmann J."/>
            <person name="Amann R."/>
            <person name="Jetten M.S.M."/>
            <person name="Mascher T."/>
            <person name="Medema M.H."/>
            <person name="Devos D.P."/>
            <person name="Kaster A.-K."/>
            <person name="Ovreas L."/>
            <person name="Rohde M."/>
            <person name="Galperin M.Y."/>
            <person name="Jogler C."/>
        </authorList>
    </citation>
    <scope>NUCLEOTIDE SEQUENCE [LARGE SCALE GENOMIC DNA]</scope>
    <source>
        <strain evidence="3 4">Pla144</strain>
    </source>
</reference>
<protein>
    <submittedName>
        <fullName evidence="3">VanZ like family protein</fullName>
    </submittedName>
</protein>
<accession>A0A5C6D392</accession>
<dbReference type="NCBIfam" id="NF037970">
    <property type="entry name" value="vanZ_1"/>
    <property type="match status" value="1"/>
</dbReference>
<comment type="caution">
    <text evidence="3">The sequence shown here is derived from an EMBL/GenBank/DDBJ whole genome shotgun (WGS) entry which is preliminary data.</text>
</comment>
<feature type="transmembrane region" description="Helical" evidence="1">
    <location>
        <begin position="76"/>
        <end position="92"/>
    </location>
</feature>
<feature type="transmembrane region" description="Helical" evidence="1">
    <location>
        <begin position="107"/>
        <end position="126"/>
    </location>
</feature>
<name>A0A5C6D392_9BACT</name>
<dbReference type="Proteomes" id="UP000318437">
    <property type="component" value="Unassembled WGS sequence"/>
</dbReference>